<dbReference type="PANTHER" id="PTHR46084">
    <property type="entry name" value="PROTEIN MALE DISCOVERER 2"/>
    <property type="match status" value="1"/>
</dbReference>
<evidence type="ECO:0000313" key="15">
    <source>
        <dbReference type="EMBL" id="CAA0831544.1"/>
    </source>
</evidence>
<keyword evidence="8 12" id="KW-0472">Membrane</keyword>
<comment type="subcellular location">
    <subcellularLocation>
        <location evidence="11">Endomembrane system</location>
        <topology evidence="11">Single-pass type I membrane protein</topology>
    </subcellularLocation>
</comment>
<keyword evidence="4" id="KW-0677">Repeat</keyword>
<sequence>MNPFGSFEVLVLCLGFFLVGCSAFPKNEVDGLISFKRAIIEDPSLALSNWSTLDSNPCQWYGVSCSTAGDHVLELNISGKSLRGFISPELKKLSGLQQLVLHGNLLMGSIPSEIGVLKNLKVLDLGSNRLTGKIPPEIGNLSSILKINLESNGLSGKLPYELGKLKYLEELRLDRNRFMGTVPARNDSDKVYPFSSFGTFASNGITMGFCRFSRLKVADFSYNFLVGSIHKCLAYLPRSSFQGNCLQVKDIKQRSIAQCVAFISGGPPPTNAHAEVMSKPLPTKEEPKHNVHSSKPAWLLALEIVTGIMVGLIFVIALFTAARKFKKKPSDIIGWKKSSSSKDNLTIYIDSEILKDVTRYSREELEVACEDFSNIIGSSPDSIVYKGTIKSGPEIAVISLCLKDEQWNGYLELYFQKEVAGLARLNQDNVGKLLGYCRETSPFTRMLVFEYASNGTLHEHLHYGEACQFSWTRRMKIIVGIARGLKYLHTELDPPFTISELNSSSIYLTDDFSPKLLDFECWKTILSRSEKSSGALSNEGSVCIIPNSLEERNIDIQSNTYAFGILLLEIISGRLPYSQDKECLVDWAKEYLELPEVMSYVVDPELKHFSYEDLKVICKVVILCIYPHTSTRASMRDLCAMLESSIDTSVSADIKASSLAWAELALSS</sequence>
<keyword evidence="1" id="KW-0433">Leucine-rich repeat</keyword>
<evidence type="ECO:0000256" key="11">
    <source>
        <dbReference type="ARBA" id="ARBA00046288"/>
    </source>
</evidence>
<evidence type="ECO:0000256" key="6">
    <source>
        <dbReference type="ARBA" id="ARBA00022840"/>
    </source>
</evidence>
<feature type="domain" description="Protein kinase" evidence="14">
    <location>
        <begin position="370"/>
        <end position="646"/>
    </location>
</feature>
<accession>A0A9N7NJ94</accession>
<evidence type="ECO:0000256" key="8">
    <source>
        <dbReference type="ARBA" id="ARBA00023136"/>
    </source>
</evidence>
<gene>
    <name evidence="15" type="ORF">SHERM_26892</name>
</gene>
<dbReference type="Gene3D" id="1.10.510.10">
    <property type="entry name" value="Transferase(Phosphotransferase) domain 1"/>
    <property type="match status" value="1"/>
</dbReference>
<evidence type="ECO:0000256" key="13">
    <source>
        <dbReference type="SAM" id="SignalP"/>
    </source>
</evidence>
<dbReference type="InterPro" id="IPR011009">
    <property type="entry name" value="Kinase-like_dom_sf"/>
</dbReference>
<dbReference type="GO" id="GO:0012505">
    <property type="term" value="C:endomembrane system"/>
    <property type="evidence" value="ECO:0007669"/>
    <property type="project" value="UniProtKB-SubCell"/>
</dbReference>
<keyword evidence="15" id="KW-0418">Kinase</keyword>
<reference evidence="15" key="1">
    <citation type="submission" date="2019-12" db="EMBL/GenBank/DDBJ databases">
        <authorList>
            <person name="Scholes J."/>
        </authorList>
    </citation>
    <scope>NUCLEOTIDE SEQUENCE</scope>
</reference>
<dbReference type="OrthoDB" id="676979at2759"/>
<dbReference type="SUPFAM" id="SSF56112">
    <property type="entry name" value="Protein kinase-like (PK-like)"/>
    <property type="match status" value="1"/>
</dbReference>
<dbReference type="SUPFAM" id="SSF52058">
    <property type="entry name" value="L domain-like"/>
    <property type="match status" value="1"/>
</dbReference>
<dbReference type="InterPro" id="IPR032675">
    <property type="entry name" value="LRR_dom_sf"/>
</dbReference>
<evidence type="ECO:0000256" key="10">
    <source>
        <dbReference type="ARBA" id="ARBA00023180"/>
    </source>
</evidence>
<feature type="chain" id="PRO_5040150271" evidence="13">
    <location>
        <begin position="24"/>
        <end position="668"/>
    </location>
</feature>
<evidence type="ECO:0000256" key="1">
    <source>
        <dbReference type="ARBA" id="ARBA00022614"/>
    </source>
</evidence>
<evidence type="ECO:0000313" key="16">
    <source>
        <dbReference type="Proteomes" id="UP001153555"/>
    </source>
</evidence>
<dbReference type="Pfam" id="PF08263">
    <property type="entry name" value="LRRNT_2"/>
    <property type="match status" value="1"/>
</dbReference>
<dbReference type="InterPro" id="IPR000719">
    <property type="entry name" value="Prot_kinase_dom"/>
</dbReference>
<dbReference type="FunFam" id="3.30.200.20:FF:000489">
    <property type="entry name" value="Inactive receptor-like serine/threonine-protein kinase"/>
    <property type="match status" value="1"/>
</dbReference>
<keyword evidence="5" id="KW-0547">Nucleotide-binding</keyword>
<keyword evidence="16" id="KW-1185">Reference proteome</keyword>
<dbReference type="FunFam" id="3.80.10.10:FF:000101">
    <property type="entry name" value="LRR receptor-like serine/threonine-protein kinase ERECTA"/>
    <property type="match status" value="1"/>
</dbReference>
<proteinExistence type="predicted"/>
<evidence type="ECO:0000256" key="12">
    <source>
        <dbReference type="SAM" id="Phobius"/>
    </source>
</evidence>
<keyword evidence="7 12" id="KW-1133">Transmembrane helix</keyword>
<dbReference type="Proteomes" id="UP001153555">
    <property type="component" value="Unassembled WGS sequence"/>
</dbReference>
<dbReference type="Gene3D" id="3.80.10.10">
    <property type="entry name" value="Ribonuclease Inhibitor"/>
    <property type="match status" value="2"/>
</dbReference>
<dbReference type="Gene3D" id="3.30.200.20">
    <property type="entry name" value="Phosphorylase Kinase, domain 1"/>
    <property type="match status" value="1"/>
</dbReference>
<dbReference type="Pfam" id="PF00560">
    <property type="entry name" value="LRR_1"/>
    <property type="match status" value="1"/>
</dbReference>
<comment type="caution">
    <text evidence="15">The sequence shown here is derived from an EMBL/GenBank/DDBJ whole genome shotgun (WGS) entry which is preliminary data.</text>
</comment>
<evidence type="ECO:0000256" key="9">
    <source>
        <dbReference type="ARBA" id="ARBA00023170"/>
    </source>
</evidence>
<keyword evidence="15" id="KW-0808">Transferase</keyword>
<keyword evidence="3 13" id="KW-0732">Signal</keyword>
<dbReference type="Pfam" id="PF07714">
    <property type="entry name" value="PK_Tyr_Ser-Thr"/>
    <property type="match status" value="1"/>
</dbReference>
<feature type="signal peptide" evidence="13">
    <location>
        <begin position="1"/>
        <end position="23"/>
    </location>
</feature>
<evidence type="ECO:0000256" key="7">
    <source>
        <dbReference type="ARBA" id="ARBA00022989"/>
    </source>
</evidence>
<keyword evidence="6" id="KW-0067">ATP-binding</keyword>
<keyword evidence="10" id="KW-0325">Glycoprotein</keyword>
<name>A0A9N7NJ94_STRHE</name>
<evidence type="ECO:0000256" key="2">
    <source>
        <dbReference type="ARBA" id="ARBA00022692"/>
    </source>
</evidence>
<dbReference type="PANTHER" id="PTHR46084:SF19">
    <property type="entry name" value="PROTEIN KINASE DOMAIN-CONTAINING PROTEIN"/>
    <property type="match status" value="1"/>
</dbReference>
<keyword evidence="2 12" id="KW-0812">Transmembrane</keyword>
<dbReference type="GO" id="GO:0005524">
    <property type="term" value="F:ATP binding"/>
    <property type="evidence" value="ECO:0007669"/>
    <property type="project" value="UniProtKB-KW"/>
</dbReference>
<feature type="transmembrane region" description="Helical" evidence="12">
    <location>
        <begin position="297"/>
        <end position="319"/>
    </location>
</feature>
<dbReference type="EMBL" id="CACSLK010027832">
    <property type="protein sequence ID" value="CAA0831544.1"/>
    <property type="molecule type" value="Genomic_DNA"/>
</dbReference>
<protein>
    <submittedName>
        <fullName evidence="15">Probable LRR receptor-like serine/threonine-protein kinase</fullName>
    </submittedName>
</protein>
<dbReference type="PROSITE" id="PS50011">
    <property type="entry name" value="PROTEIN_KINASE_DOM"/>
    <property type="match status" value="1"/>
</dbReference>
<dbReference type="InterPro" id="IPR013210">
    <property type="entry name" value="LRR_N_plant-typ"/>
</dbReference>
<dbReference type="AlphaFoldDB" id="A0A9N7NJ94"/>
<dbReference type="InterPro" id="IPR001611">
    <property type="entry name" value="Leu-rich_rpt"/>
</dbReference>
<organism evidence="15 16">
    <name type="scientific">Striga hermonthica</name>
    <name type="common">Purple witchweed</name>
    <name type="synonym">Buchnera hermonthica</name>
    <dbReference type="NCBI Taxonomy" id="68872"/>
    <lineage>
        <taxon>Eukaryota</taxon>
        <taxon>Viridiplantae</taxon>
        <taxon>Streptophyta</taxon>
        <taxon>Embryophyta</taxon>
        <taxon>Tracheophyta</taxon>
        <taxon>Spermatophyta</taxon>
        <taxon>Magnoliopsida</taxon>
        <taxon>eudicotyledons</taxon>
        <taxon>Gunneridae</taxon>
        <taxon>Pentapetalae</taxon>
        <taxon>asterids</taxon>
        <taxon>lamiids</taxon>
        <taxon>Lamiales</taxon>
        <taxon>Orobanchaceae</taxon>
        <taxon>Buchnereae</taxon>
        <taxon>Striga</taxon>
    </lineage>
</organism>
<keyword evidence="9 15" id="KW-0675">Receptor</keyword>
<evidence type="ECO:0000256" key="4">
    <source>
        <dbReference type="ARBA" id="ARBA00022737"/>
    </source>
</evidence>
<dbReference type="GO" id="GO:0004672">
    <property type="term" value="F:protein kinase activity"/>
    <property type="evidence" value="ECO:0007669"/>
    <property type="project" value="InterPro"/>
</dbReference>
<evidence type="ECO:0000259" key="14">
    <source>
        <dbReference type="PROSITE" id="PS50011"/>
    </source>
</evidence>
<dbReference type="InterPro" id="IPR001245">
    <property type="entry name" value="Ser-Thr/Tyr_kinase_cat_dom"/>
</dbReference>
<evidence type="ECO:0000256" key="3">
    <source>
        <dbReference type="ARBA" id="ARBA00022729"/>
    </source>
</evidence>
<evidence type="ECO:0000256" key="5">
    <source>
        <dbReference type="ARBA" id="ARBA00022741"/>
    </source>
</evidence>